<dbReference type="GO" id="GO:0004222">
    <property type="term" value="F:metalloendopeptidase activity"/>
    <property type="evidence" value="ECO:0007669"/>
    <property type="project" value="TreeGrafter"/>
</dbReference>
<protein>
    <recommendedName>
        <fullName evidence="3">M23ase beta-sheet core domain-containing protein</fullName>
    </recommendedName>
</protein>
<evidence type="ECO:0000256" key="1">
    <source>
        <dbReference type="SAM" id="MobiDB-lite"/>
    </source>
</evidence>
<dbReference type="eggNOG" id="COG0739">
    <property type="taxonomic scope" value="Bacteria"/>
</dbReference>
<dbReference type="RefSeq" id="WP_020995675.1">
    <property type="nucleotide sequence ID" value="NZ_KI392038.1"/>
</dbReference>
<feature type="chain" id="PRO_5002934385" description="M23ase beta-sheet core domain-containing protein" evidence="2">
    <location>
        <begin position="24"/>
        <end position="383"/>
    </location>
</feature>
<name>C3XG94_9HELI</name>
<organism evidence="4 5">
    <name type="scientific">Helicobacter bilis ATCC 43879</name>
    <dbReference type="NCBI Taxonomy" id="613026"/>
    <lineage>
        <taxon>Bacteria</taxon>
        <taxon>Pseudomonadati</taxon>
        <taxon>Campylobacterota</taxon>
        <taxon>Epsilonproteobacteria</taxon>
        <taxon>Campylobacterales</taxon>
        <taxon>Helicobacteraceae</taxon>
        <taxon>Helicobacter</taxon>
    </lineage>
</organism>
<feature type="signal peptide" evidence="2">
    <location>
        <begin position="1"/>
        <end position="23"/>
    </location>
</feature>
<dbReference type="CDD" id="cd12797">
    <property type="entry name" value="M23_peptidase"/>
    <property type="match status" value="1"/>
</dbReference>
<gene>
    <name evidence="4" type="ORF">HRAG_01090</name>
</gene>
<dbReference type="Gene3D" id="2.70.70.10">
    <property type="entry name" value="Glucose Permease (Domain IIA)"/>
    <property type="match status" value="1"/>
</dbReference>
<evidence type="ECO:0000313" key="5">
    <source>
        <dbReference type="Proteomes" id="UP000005085"/>
    </source>
</evidence>
<dbReference type="PANTHER" id="PTHR21666:SF287">
    <property type="entry name" value="CYTOPLASMIC MEMBRANE PROTEIN"/>
    <property type="match status" value="1"/>
</dbReference>
<dbReference type="Pfam" id="PF01551">
    <property type="entry name" value="Peptidase_M23"/>
    <property type="match status" value="1"/>
</dbReference>
<evidence type="ECO:0000259" key="3">
    <source>
        <dbReference type="Pfam" id="PF01551"/>
    </source>
</evidence>
<dbReference type="AlphaFoldDB" id="C3XG94"/>
<dbReference type="Proteomes" id="UP000005085">
    <property type="component" value="Unassembled WGS sequence"/>
</dbReference>
<dbReference type="EMBL" id="ACDN02000031">
    <property type="protein sequence ID" value="EEO24033.2"/>
    <property type="molecule type" value="Genomic_DNA"/>
</dbReference>
<reference evidence="4 5" key="1">
    <citation type="journal article" date="2014" name="Genome Announc.">
        <title>Draft genome sequences of six enterohepatic helicobacter species isolated from humans and one from rhesus macaques.</title>
        <authorList>
            <person name="Shen Z."/>
            <person name="Sheh A."/>
            <person name="Young S.K."/>
            <person name="Abouelliel A."/>
            <person name="Ward D.V."/>
            <person name="Earl A.M."/>
            <person name="Fox J.G."/>
        </authorList>
    </citation>
    <scope>NUCLEOTIDE SEQUENCE [LARGE SCALE GENOMIC DNA]</scope>
    <source>
        <strain evidence="4 5">ATCC 43879</strain>
    </source>
</reference>
<dbReference type="SUPFAM" id="SSF51261">
    <property type="entry name" value="Duplicated hybrid motif"/>
    <property type="match status" value="1"/>
</dbReference>
<dbReference type="PANTHER" id="PTHR21666">
    <property type="entry name" value="PEPTIDASE-RELATED"/>
    <property type="match status" value="1"/>
</dbReference>
<keyword evidence="5" id="KW-1185">Reference proteome</keyword>
<sequence length="383" mass="42649">MNLSKCVFTFSCGVMLCVSVSYADSILFLPDSNKSQKKTIQNDFSDGEVDSDLRLFDIQQKGFNSKDEKGFRAPIDRSPITQDSVNPPKDMQQEDLPQEYKSMFETSLLQTNTESKEIKLAENTPTKKTKQNKSSAIEIANGATFIAVSSEKNPQVIRINNKVFPWVLHPKDSSKKIAFVAINYRSALENLRLNNDFSIKIVQGAYKREKITITDTTKTKPNKTASDRIAKEFAEANAIYRTYTKKRYWSKPFMLPLNSVITSPFGSARVFNNEIKSFHGGTDFRAAIGTPIQASNDGVVVIAKDRFLAGKSVVIDHGEGVFSMYYHCSDIKVKLGEKVQKGQVVALSGDTGRVSGAHLHFGMLVNGVQVDPIDFINKVNALF</sequence>
<dbReference type="InterPro" id="IPR050570">
    <property type="entry name" value="Cell_wall_metabolism_enzyme"/>
</dbReference>
<feature type="region of interest" description="Disordered" evidence="1">
    <location>
        <begin position="66"/>
        <end position="93"/>
    </location>
</feature>
<comment type="caution">
    <text evidence="4">The sequence shown here is derived from an EMBL/GenBank/DDBJ whole genome shotgun (WGS) entry which is preliminary data.</text>
</comment>
<dbReference type="InterPro" id="IPR011055">
    <property type="entry name" value="Dup_hybrid_motif"/>
</dbReference>
<dbReference type="MEROPS" id="M23.014"/>
<feature type="compositionally biased region" description="Basic and acidic residues" evidence="1">
    <location>
        <begin position="66"/>
        <end position="75"/>
    </location>
</feature>
<proteinExistence type="predicted"/>
<evidence type="ECO:0000313" key="4">
    <source>
        <dbReference type="EMBL" id="EEO24033.2"/>
    </source>
</evidence>
<evidence type="ECO:0000256" key="2">
    <source>
        <dbReference type="SAM" id="SignalP"/>
    </source>
</evidence>
<dbReference type="InterPro" id="IPR016047">
    <property type="entry name" value="M23ase_b-sheet_dom"/>
</dbReference>
<keyword evidence="2" id="KW-0732">Signal</keyword>
<dbReference type="HOGENOM" id="CLU_029425_5_2_7"/>
<accession>C3XG94</accession>
<feature type="domain" description="M23ase beta-sheet core" evidence="3">
    <location>
        <begin position="278"/>
        <end position="372"/>
    </location>
</feature>